<accession>A0A432MHB6</accession>
<dbReference type="InterPro" id="IPR011453">
    <property type="entry name" value="DUF1559"/>
</dbReference>
<dbReference type="EMBL" id="RYZH01000033">
    <property type="protein sequence ID" value="RUL86184.1"/>
    <property type="molecule type" value="Genomic_DNA"/>
</dbReference>
<protein>
    <submittedName>
        <fullName evidence="2">DUF1559 domain-containing protein</fullName>
    </submittedName>
</protein>
<gene>
    <name evidence="2" type="ORF">TsocGM_16605</name>
</gene>
<feature type="domain" description="DUF1559" evidence="1">
    <location>
        <begin position="30"/>
        <end position="329"/>
    </location>
</feature>
<evidence type="ECO:0000259" key="1">
    <source>
        <dbReference type="Pfam" id="PF07596"/>
    </source>
</evidence>
<dbReference type="InterPro" id="IPR045584">
    <property type="entry name" value="Pilin-like"/>
</dbReference>
<keyword evidence="3" id="KW-1185">Reference proteome</keyword>
<comment type="caution">
    <text evidence="2">The sequence shown here is derived from an EMBL/GenBank/DDBJ whole genome shotgun (WGS) entry which is preliminary data.</text>
</comment>
<dbReference type="Pfam" id="PF07596">
    <property type="entry name" value="SBP_bac_10"/>
    <property type="match status" value="1"/>
</dbReference>
<dbReference type="SUPFAM" id="SSF54523">
    <property type="entry name" value="Pili subunits"/>
    <property type="match status" value="1"/>
</dbReference>
<dbReference type="InterPro" id="IPR027558">
    <property type="entry name" value="Pre_pil_HX9DG_C"/>
</dbReference>
<evidence type="ECO:0000313" key="3">
    <source>
        <dbReference type="Proteomes" id="UP000280296"/>
    </source>
</evidence>
<dbReference type="RefSeq" id="WP_126726583.1">
    <property type="nucleotide sequence ID" value="NZ_RYZH01000033.1"/>
</dbReference>
<reference evidence="2 3" key="2">
    <citation type="submission" date="2019-01" db="EMBL/GenBank/DDBJ databases">
        <title>Tautonia sociabilis, a novel thermotolerant planctomycete of Isosphaeraceae family, isolated from a 4000 m deep subterranean habitat.</title>
        <authorList>
            <person name="Kovaleva O.L."/>
            <person name="Elcheninov A.G."/>
            <person name="Van Heerden E."/>
            <person name="Toshchakov S.V."/>
            <person name="Novikov A."/>
            <person name="Bonch-Osmolovskaya E.A."/>
            <person name="Kublanov I.V."/>
        </authorList>
    </citation>
    <scope>NUCLEOTIDE SEQUENCE [LARGE SCALE GENOMIC DNA]</scope>
    <source>
        <strain evidence="2 3">GM2012</strain>
    </source>
</reference>
<dbReference type="OrthoDB" id="255848at2"/>
<proteinExistence type="predicted"/>
<dbReference type="NCBIfam" id="TIGR04294">
    <property type="entry name" value="pre_pil_HX9DG"/>
    <property type="match status" value="1"/>
</dbReference>
<dbReference type="Pfam" id="PF07963">
    <property type="entry name" value="N_methyl"/>
    <property type="match status" value="1"/>
</dbReference>
<organism evidence="2 3">
    <name type="scientific">Tautonia sociabilis</name>
    <dbReference type="NCBI Taxonomy" id="2080755"/>
    <lineage>
        <taxon>Bacteria</taxon>
        <taxon>Pseudomonadati</taxon>
        <taxon>Planctomycetota</taxon>
        <taxon>Planctomycetia</taxon>
        <taxon>Isosphaerales</taxon>
        <taxon>Isosphaeraceae</taxon>
        <taxon>Tautonia</taxon>
    </lineage>
</organism>
<sequence length="351" mass="37883">MKRRAFTLIELLVVIAIIGVLIALLLPAVQSAREAARRAQCSNNLKQIGLAIHNYESAFGSFPPGSIASGWCCSAPNLTTWALAILPFMEGTSLNNAYNYELGNDSHFPWHPLAGQAVMENGTVRVTILNTMICPSDENTDRTEEPASGPGAAHDLQYAPGSYRCISGATEGIHGEYMWDDAGVGAQIRAGLVPMGWRGVMHVVPTSGPYVITGRGDPQHPARGLSVERIASIRDGTSNTLMVSEYGTKTSNRRRTFWAYTYTSYNQSSAQPWKPGYMVPDYDLCLFQQRSGGAPSSNTCKRGFASFHPGGLNALKADGSVIFLKESISLRGVWMPLASIAGGEVLSADQY</sequence>
<dbReference type="Gene3D" id="3.30.700.10">
    <property type="entry name" value="Glycoprotein, Type 4 Pilin"/>
    <property type="match status" value="1"/>
</dbReference>
<evidence type="ECO:0000313" key="2">
    <source>
        <dbReference type="EMBL" id="RUL86184.1"/>
    </source>
</evidence>
<reference evidence="2 3" key="1">
    <citation type="submission" date="2018-12" db="EMBL/GenBank/DDBJ databases">
        <authorList>
            <person name="Toschakov S.V."/>
        </authorList>
    </citation>
    <scope>NUCLEOTIDE SEQUENCE [LARGE SCALE GENOMIC DNA]</scope>
    <source>
        <strain evidence="2 3">GM2012</strain>
    </source>
</reference>
<dbReference type="Proteomes" id="UP000280296">
    <property type="component" value="Unassembled WGS sequence"/>
</dbReference>
<name>A0A432MHB6_9BACT</name>
<dbReference type="PANTHER" id="PTHR30093:SF2">
    <property type="entry name" value="TYPE II SECRETION SYSTEM PROTEIN H"/>
    <property type="match status" value="1"/>
</dbReference>
<dbReference type="InterPro" id="IPR012902">
    <property type="entry name" value="N_methyl_site"/>
</dbReference>
<dbReference type="AlphaFoldDB" id="A0A432MHB6"/>
<dbReference type="PANTHER" id="PTHR30093">
    <property type="entry name" value="GENERAL SECRETION PATHWAY PROTEIN G"/>
    <property type="match status" value="1"/>
</dbReference>
<dbReference type="NCBIfam" id="TIGR02532">
    <property type="entry name" value="IV_pilin_GFxxxE"/>
    <property type="match status" value="1"/>
</dbReference>